<gene>
    <name evidence="8" type="ORF">FGO68_gene2515</name>
</gene>
<comment type="subcellular location">
    <subcellularLocation>
        <location evidence="1">Membrane</location>
        <topology evidence="1">Multi-pass membrane protein</topology>
    </subcellularLocation>
</comment>
<feature type="transmembrane region" description="Helical" evidence="7">
    <location>
        <begin position="385"/>
        <end position="404"/>
    </location>
</feature>
<dbReference type="InterPro" id="IPR004299">
    <property type="entry name" value="MBOAT_fam"/>
</dbReference>
<dbReference type="Pfam" id="PF03062">
    <property type="entry name" value="MBOAT"/>
    <property type="match status" value="1"/>
</dbReference>
<sequence>MVVDSAKTENTPLNNLASGASPVLKSPLEDLFQLPAFIGPITDLVYQNTEKLGIMLDLPMDQSMYLVSFLTAILAGWALNAIKENIALRRLLSVVMGCVIQMYMYGKGFLPSIAFVIISYLIMLFFPRNQQHKVIFIVNAFFLGAAHIHKMYYYYGFWGAEVTQVMMTNLCKISAIAINYRDGAIPKEKRDTQLKSREKEFLIETLPSFYDYLGYIYYCGGTIAGPFFEYKDFVNFIERKGHYSVIPSTIFETLKRVSHAGFFIVICDMFLAKHFTLEFLLTTEYAAWSLPMKYGYALVMLKLKIFKYYTAFCLIDSATIASGLMYNGIDEKTKKVKWNRVSTVRVWDIEFSYKVNDFLGAWNISVHMWLKYYVYLRLIKRDKKGVQIVPILSTFIVSAIWHGFYPGYYLFFLASGIMDYIFKLGSKLWVLFDWMPQALQRFFLFAWNYILCAYWGLSFVFLDIGRIHKFHSALYYTGHIFLGLNFLILQYSGIVKYCRAIEQKKLGITKTPAEAGPETKKDK</sequence>
<feature type="transmembrane region" description="Helical" evidence="7">
    <location>
        <begin position="442"/>
        <end position="462"/>
    </location>
</feature>
<feature type="transmembrane region" description="Helical" evidence="7">
    <location>
        <begin position="308"/>
        <end position="329"/>
    </location>
</feature>
<keyword evidence="6" id="KW-0012">Acyltransferase</keyword>
<comment type="caution">
    <text evidence="8">The sequence shown here is derived from an EMBL/GenBank/DDBJ whole genome shotgun (WGS) entry which is preliminary data.</text>
</comment>
<evidence type="ECO:0000256" key="5">
    <source>
        <dbReference type="ARBA" id="ARBA00023136"/>
    </source>
</evidence>
<evidence type="ECO:0000256" key="2">
    <source>
        <dbReference type="ARBA" id="ARBA00022679"/>
    </source>
</evidence>
<evidence type="ECO:0000313" key="9">
    <source>
        <dbReference type="Proteomes" id="UP000785679"/>
    </source>
</evidence>
<dbReference type="AlphaFoldDB" id="A0A8J8NSA3"/>
<dbReference type="GO" id="GO:0030258">
    <property type="term" value="P:lipid modification"/>
    <property type="evidence" value="ECO:0007669"/>
    <property type="project" value="TreeGrafter"/>
</dbReference>
<evidence type="ECO:0000256" key="3">
    <source>
        <dbReference type="ARBA" id="ARBA00022692"/>
    </source>
</evidence>
<keyword evidence="2" id="KW-0808">Transferase</keyword>
<dbReference type="EMBL" id="RRYP01006688">
    <property type="protein sequence ID" value="TNV81022.1"/>
    <property type="molecule type" value="Genomic_DNA"/>
</dbReference>
<evidence type="ECO:0000313" key="8">
    <source>
        <dbReference type="EMBL" id="TNV81022.1"/>
    </source>
</evidence>
<keyword evidence="3 7" id="KW-0812">Transmembrane</keyword>
<feature type="transmembrane region" description="Helical" evidence="7">
    <location>
        <begin position="134"/>
        <end position="155"/>
    </location>
</feature>
<feature type="transmembrane region" description="Helical" evidence="7">
    <location>
        <begin position="410"/>
        <end position="430"/>
    </location>
</feature>
<feature type="transmembrane region" description="Helical" evidence="7">
    <location>
        <begin position="109"/>
        <end position="127"/>
    </location>
</feature>
<evidence type="ECO:0000256" key="6">
    <source>
        <dbReference type="ARBA" id="ARBA00023315"/>
    </source>
</evidence>
<name>A0A8J8NSA3_HALGN</name>
<feature type="transmembrane region" description="Helical" evidence="7">
    <location>
        <begin position="474"/>
        <end position="495"/>
    </location>
</feature>
<dbReference type="GO" id="GO:0016020">
    <property type="term" value="C:membrane"/>
    <property type="evidence" value="ECO:0007669"/>
    <property type="project" value="UniProtKB-SubCell"/>
</dbReference>
<accession>A0A8J8NSA3</accession>
<protein>
    <submittedName>
        <fullName evidence="8">Uncharacterized protein</fullName>
    </submittedName>
</protein>
<organism evidence="8 9">
    <name type="scientific">Halteria grandinella</name>
    <dbReference type="NCBI Taxonomy" id="5974"/>
    <lineage>
        <taxon>Eukaryota</taxon>
        <taxon>Sar</taxon>
        <taxon>Alveolata</taxon>
        <taxon>Ciliophora</taxon>
        <taxon>Intramacronucleata</taxon>
        <taxon>Spirotrichea</taxon>
        <taxon>Stichotrichia</taxon>
        <taxon>Sporadotrichida</taxon>
        <taxon>Halteriidae</taxon>
        <taxon>Halteria</taxon>
    </lineage>
</organism>
<proteinExistence type="predicted"/>
<feature type="transmembrane region" description="Helical" evidence="7">
    <location>
        <begin position="262"/>
        <end position="288"/>
    </location>
</feature>
<dbReference type="PANTHER" id="PTHR13906">
    <property type="entry name" value="PORCUPINE"/>
    <property type="match status" value="1"/>
</dbReference>
<keyword evidence="5 7" id="KW-0472">Membrane</keyword>
<dbReference type="GO" id="GO:0016746">
    <property type="term" value="F:acyltransferase activity"/>
    <property type="evidence" value="ECO:0007669"/>
    <property type="project" value="UniProtKB-KW"/>
</dbReference>
<keyword evidence="9" id="KW-1185">Reference proteome</keyword>
<evidence type="ECO:0000256" key="7">
    <source>
        <dbReference type="SAM" id="Phobius"/>
    </source>
</evidence>
<feature type="transmembrane region" description="Helical" evidence="7">
    <location>
        <begin position="62"/>
        <end position="79"/>
    </location>
</feature>
<dbReference type="InterPro" id="IPR049941">
    <property type="entry name" value="LPLAT_7/PORCN-like"/>
</dbReference>
<keyword evidence="4 7" id="KW-1133">Transmembrane helix</keyword>
<evidence type="ECO:0000256" key="1">
    <source>
        <dbReference type="ARBA" id="ARBA00004141"/>
    </source>
</evidence>
<dbReference type="Proteomes" id="UP000785679">
    <property type="component" value="Unassembled WGS sequence"/>
</dbReference>
<evidence type="ECO:0000256" key="4">
    <source>
        <dbReference type="ARBA" id="ARBA00022989"/>
    </source>
</evidence>
<dbReference type="PANTHER" id="PTHR13906:SF4">
    <property type="entry name" value="LYSOPHOSPHOLIPID ACYLTRANSFERASE 6"/>
    <property type="match status" value="1"/>
</dbReference>
<dbReference type="OrthoDB" id="286734at2759"/>
<reference evidence="8" key="1">
    <citation type="submission" date="2019-06" db="EMBL/GenBank/DDBJ databases">
        <authorList>
            <person name="Zheng W."/>
        </authorList>
    </citation>
    <scope>NUCLEOTIDE SEQUENCE</scope>
    <source>
        <strain evidence="8">QDHG01</strain>
    </source>
</reference>